<feature type="signal peptide" evidence="2">
    <location>
        <begin position="1"/>
        <end position="24"/>
    </location>
</feature>
<feature type="compositionally biased region" description="Basic and acidic residues" evidence="1">
    <location>
        <begin position="56"/>
        <end position="71"/>
    </location>
</feature>
<evidence type="ECO:0000313" key="3">
    <source>
        <dbReference type="EMBL" id="CAB9528377.1"/>
    </source>
</evidence>
<dbReference type="AlphaFoldDB" id="A0A9N8EWF6"/>
<dbReference type="EMBL" id="CAICTM010002210">
    <property type="protein sequence ID" value="CAB9528377.1"/>
    <property type="molecule type" value="Genomic_DNA"/>
</dbReference>
<evidence type="ECO:0000256" key="1">
    <source>
        <dbReference type="SAM" id="MobiDB-lite"/>
    </source>
</evidence>
<feature type="chain" id="PRO_5040452761" evidence="2">
    <location>
        <begin position="25"/>
        <end position="233"/>
    </location>
</feature>
<accession>A0A9N8EWF6</accession>
<evidence type="ECO:0000313" key="4">
    <source>
        <dbReference type="Proteomes" id="UP001153069"/>
    </source>
</evidence>
<proteinExistence type="predicted"/>
<dbReference type="Proteomes" id="UP001153069">
    <property type="component" value="Unassembled WGS sequence"/>
</dbReference>
<comment type="caution">
    <text evidence="3">The sequence shown here is derived from an EMBL/GenBank/DDBJ whole genome shotgun (WGS) entry which is preliminary data.</text>
</comment>
<evidence type="ECO:0000256" key="2">
    <source>
        <dbReference type="SAM" id="SignalP"/>
    </source>
</evidence>
<reference evidence="3" key="1">
    <citation type="submission" date="2020-06" db="EMBL/GenBank/DDBJ databases">
        <authorList>
            <consortium name="Plant Systems Biology data submission"/>
        </authorList>
    </citation>
    <scope>NUCLEOTIDE SEQUENCE</scope>
    <source>
        <strain evidence="3">D6</strain>
    </source>
</reference>
<keyword evidence="4" id="KW-1185">Reference proteome</keyword>
<sequence length="233" mass="26226">MMRSSFHFVAMLSLLLLASHAVSATGNTNLLKGQRTSKLRNLEEEESVSMEEAPTEDSKDDAKEDVKEDAKGAAAEDPVLELADSETAYKYQLLATVLLTEVDNIANEDVADPLQFYMERIVPSSTEDVVWDIDAGARQFSLNGTDAVGGLWVNFATRRFSFHQLSHFEVYEDSETDGILVAFRYHGVVLEETGNYLDIFGVVREHFNSDDLIDNVFVQRFYTIDRGYTEVEM</sequence>
<feature type="region of interest" description="Disordered" evidence="1">
    <location>
        <begin position="35"/>
        <end position="74"/>
    </location>
</feature>
<gene>
    <name evidence="3" type="ORF">SEMRO_2212_G319250.1</name>
</gene>
<protein>
    <submittedName>
        <fullName evidence="3">Uncharacterized protein</fullName>
    </submittedName>
</protein>
<keyword evidence="2" id="KW-0732">Signal</keyword>
<name>A0A9N8EWF6_9STRA</name>
<feature type="compositionally biased region" description="Acidic residues" evidence="1">
    <location>
        <begin position="43"/>
        <end position="55"/>
    </location>
</feature>
<organism evidence="3 4">
    <name type="scientific">Seminavis robusta</name>
    <dbReference type="NCBI Taxonomy" id="568900"/>
    <lineage>
        <taxon>Eukaryota</taxon>
        <taxon>Sar</taxon>
        <taxon>Stramenopiles</taxon>
        <taxon>Ochrophyta</taxon>
        <taxon>Bacillariophyta</taxon>
        <taxon>Bacillariophyceae</taxon>
        <taxon>Bacillariophycidae</taxon>
        <taxon>Naviculales</taxon>
        <taxon>Naviculaceae</taxon>
        <taxon>Seminavis</taxon>
    </lineage>
</organism>